<dbReference type="GO" id="GO:0005925">
    <property type="term" value="C:focal adhesion"/>
    <property type="evidence" value="ECO:0007669"/>
    <property type="project" value="TreeGrafter"/>
</dbReference>
<dbReference type="PANTHER" id="PTHR22972:SF6">
    <property type="entry name" value="PROTEIN PEAK3"/>
    <property type="match status" value="1"/>
</dbReference>
<sequence>MSGPEPGAKSPESDRLPWSAQPIYSNLGEVRAHLLPSKACRPRTPRSLSSDPQPPPPPLPKKTLARTQSLPTHRAPGPSSARAGQPRRPLQRSPSEDVSRATALTLDGPRAALGLSAHPLNSPEAVQAALAARQLDALRDIHARLRARLMGGRPGPCLPGHSFRLLDSLPCVESGEALYYRVVRVDGVAWHVLAAKHTRVPSLLGTTQGVLVLPSPVHVSTLQLSHEETPGTACLNVGPAPGRHLGL</sequence>
<reference evidence="3" key="1">
    <citation type="submission" date="2020-08" db="EMBL/GenBank/DDBJ databases">
        <authorList>
            <person name="Shumante A."/>
            <person name="Zimin A.V."/>
            <person name="Puiu D."/>
            <person name="Salzberg S.L."/>
        </authorList>
    </citation>
    <scope>NUCLEOTIDE SEQUENCE</scope>
    <source>
        <strain evidence="3">WC2-LM</strain>
        <tissue evidence="3">Liver</tissue>
    </source>
</reference>
<proteinExistence type="inferred from homology"/>
<dbReference type="AlphaFoldDB" id="A0A834UJQ8"/>
<protein>
    <submittedName>
        <fullName evidence="3">Uncharacterized protein</fullName>
    </submittedName>
</protein>
<evidence type="ECO:0000313" key="3">
    <source>
        <dbReference type="EMBL" id="KAF7461022.1"/>
    </source>
</evidence>
<dbReference type="GO" id="GO:0004672">
    <property type="term" value="F:protein kinase activity"/>
    <property type="evidence" value="ECO:0007669"/>
    <property type="project" value="TreeGrafter"/>
</dbReference>
<comment type="caution">
    <text evidence="3">The sequence shown here is derived from an EMBL/GenBank/DDBJ whole genome shotgun (WGS) entry which is preliminary data.</text>
</comment>
<evidence type="ECO:0000313" key="4">
    <source>
        <dbReference type="Proteomes" id="UP000662637"/>
    </source>
</evidence>
<dbReference type="GO" id="GO:0015629">
    <property type="term" value="C:actin cytoskeleton"/>
    <property type="evidence" value="ECO:0007669"/>
    <property type="project" value="TreeGrafter"/>
</dbReference>
<gene>
    <name evidence="3" type="ORF">GHT09_018223</name>
</gene>
<evidence type="ECO:0000256" key="1">
    <source>
        <dbReference type="ARBA" id="ARBA00038349"/>
    </source>
</evidence>
<organism evidence="3 4">
    <name type="scientific">Marmota monax</name>
    <name type="common">Woodchuck</name>
    <dbReference type="NCBI Taxonomy" id="9995"/>
    <lineage>
        <taxon>Eukaryota</taxon>
        <taxon>Metazoa</taxon>
        <taxon>Chordata</taxon>
        <taxon>Craniata</taxon>
        <taxon>Vertebrata</taxon>
        <taxon>Euteleostomi</taxon>
        <taxon>Mammalia</taxon>
        <taxon>Eutheria</taxon>
        <taxon>Euarchontoglires</taxon>
        <taxon>Glires</taxon>
        <taxon>Rodentia</taxon>
        <taxon>Sciuromorpha</taxon>
        <taxon>Sciuridae</taxon>
        <taxon>Xerinae</taxon>
        <taxon>Marmotini</taxon>
        <taxon>Marmota</taxon>
    </lineage>
</organism>
<evidence type="ECO:0000256" key="2">
    <source>
        <dbReference type="SAM" id="MobiDB-lite"/>
    </source>
</evidence>
<accession>A0A834UJQ8</accession>
<dbReference type="PANTHER" id="PTHR22972">
    <property type="entry name" value="SERINE/THREONINE PROTEIN KINASE"/>
    <property type="match status" value="1"/>
</dbReference>
<dbReference type="Proteomes" id="UP000662637">
    <property type="component" value="Unassembled WGS sequence"/>
</dbReference>
<dbReference type="InterPro" id="IPR051511">
    <property type="entry name" value="MitoQC_Scaffold_Kinases"/>
</dbReference>
<dbReference type="EMBL" id="WJEC01008743">
    <property type="protein sequence ID" value="KAF7461022.1"/>
    <property type="molecule type" value="Genomic_DNA"/>
</dbReference>
<comment type="similarity">
    <text evidence="1">Belongs to the protein kinase superfamily.</text>
</comment>
<name>A0A834UJQ8_MARMO</name>
<feature type="region of interest" description="Disordered" evidence="2">
    <location>
        <begin position="34"/>
        <end position="101"/>
    </location>
</feature>
<feature type="region of interest" description="Disordered" evidence="2">
    <location>
        <begin position="1"/>
        <end position="21"/>
    </location>
</feature>